<dbReference type="RefSeq" id="WP_060921020.1">
    <property type="nucleotide sequence ID" value="NZ_LT629770.1"/>
</dbReference>
<sequence length="308" mass="32741">MGNSLTYPVPSIDSTGSLTAEQIHELLRSRTAVARRVRTLADKRFISDALLKGRFQAVGGTVLYENGDPLFAPDDPEAIAPGGEYPRSQVTAGDLAAAKVDKWGRDVPVTDESIKRRGIDVVNRGLGQLVNRMVKFVDSAALGVIASKITQTSAATANWTTAKAIVASVEKAKAEAEEAGEGHTLDTIVLKPTHYATVMSLFLEAGFLPREGSNPLINGTWPQVLDLTWLRSPYTPTTAPLLVDSDELGGMADEDLGGPGYSNALPGIEVKSIREDKIDGYLLRSRRVTVPVVTDATAGVTITGTGLS</sequence>
<dbReference type="EMBL" id="LT629770">
    <property type="protein sequence ID" value="SDR72313.1"/>
    <property type="molecule type" value="Genomic_DNA"/>
</dbReference>
<evidence type="ECO:0000313" key="2">
    <source>
        <dbReference type="EMBL" id="SDR72313.1"/>
    </source>
</evidence>
<dbReference type="SUPFAM" id="SSF56563">
    <property type="entry name" value="Major capsid protein gp5"/>
    <property type="match status" value="1"/>
</dbReference>
<evidence type="ECO:0008006" key="4">
    <source>
        <dbReference type="Google" id="ProtNLM"/>
    </source>
</evidence>
<dbReference type="Proteomes" id="UP000182126">
    <property type="component" value="Chromosome I"/>
</dbReference>
<evidence type="ECO:0000313" key="1">
    <source>
        <dbReference type="EMBL" id="SDR70381.1"/>
    </source>
</evidence>
<evidence type="ECO:0000313" key="3">
    <source>
        <dbReference type="Proteomes" id="UP000182126"/>
    </source>
</evidence>
<dbReference type="Pfam" id="PF25209">
    <property type="entry name" value="Phage_capsid_4"/>
    <property type="match status" value="1"/>
</dbReference>
<reference evidence="2 3" key="1">
    <citation type="submission" date="2016-10" db="EMBL/GenBank/DDBJ databases">
        <authorList>
            <person name="de Groot N.N."/>
        </authorList>
    </citation>
    <scope>NUCLEOTIDE SEQUENCE [LARGE SCALE GENOMIC DNA]</scope>
    <source>
        <strain evidence="2 3">DSM 15019</strain>
    </source>
</reference>
<dbReference type="AlphaFoldDB" id="A0A1H1LCS5"/>
<dbReference type="EMBL" id="LT629770">
    <property type="protein sequence ID" value="SDR70381.1"/>
    <property type="molecule type" value="Genomic_DNA"/>
</dbReference>
<dbReference type="GeneID" id="36300546"/>
<name>A0A1H1LCS5_9MICO</name>
<protein>
    <recommendedName>
        <fullName evidence="4">Phage major capsid protein, HK97 family</fullName>
    </recommendedName>
</protein>
<proteinExistence type="predicted"/>
<organism evidence="2 3">
    <name type="scientific">Microbacterium paraoxydans</name>
    <dbReference type="NCBI Taxonomy" id="199592"/>
    <lineage>
        <taxon>Bacteria</taxon>
        <taxon>Bacillati</taxon>
        <taxon>Actinomycetota</taxon>
        <taxon>Actinomycetes</taxon>
        <taxon>Micrococcales</taxon>
        <taxon>Microbacteriaceae</taxon>
        <taxon>Microbacterium</taxon>
    </lineage>
</organism>
<gene>
    <name evidence="1" type="ORF">SAMN04489809_0006</name>
    <name evidence="2" type="ORF">SAMN04489809_0082</name>
</gene>
<accession>A0A1H1LCS5</accession>